<organism evidence="2 3">
    <name type="scientific">Roseateles amylovorans</name>
    <dbReference type="NCBI Taxonomy" id="2978473"/>
    <lineage>
        <taxon>Bacteria</taxon>
        <taxon>Pseudomonadati</taxon>
        <taxon>Pseudomonadota</taxon>
        <taxon>Betaproteobacteria</taxon>
        <taxon>Burkholderiales</taxon>
        <taxon>Sphaerotilaceae</taxon>
        <taxon>Roseateles</taxon>
    </lineage>
</organism>
<evidence type="ECO:0000313" key="3">
    <source>
        <dbReference type="Proteomes" id="UP001064933"/>
    </source>
</evidence>
<dbReference type="RefSeq" id="WP_261756363.1">
    <property type="nucleotide sequence ID" value="NZ_CP104562.2"/>
</dbReference>
<feature type="chain" id="PRO_5046643661" description="Lipoprotein" evidence="1">
    <location>
        <begin position="19"/>
        <end position="68"/>
    </location>
</feature>
<evidence type="ECO:0000313" key="2">
    <source>
        <dbReference type="EMBL" id="UXH76628.1"/>
    </source>
</evidence>
<gene>
    <name evidence="2" type="ORF">N4261_16455</name>
</gene>
<dbReference type="PROSITE" id="PS51257">
    <property type="entry name" value="PROKAR_LIPOPROTEIN"/>
    <property type="match status" value="1"/>
</dbReference>
<evidence type="ECO:0008006" key="4">
    <source>
        <dbReference type="Google" id="ProtNLM"/>
    </source>
</evidence>
<reference evidence="2" key="1">
    <citation type="submission" date="2022-10" db="EMBL/GenBank/DDBJ databases">
        <title>Characterization and whole genome sequencing of a new Roseateles species, isolated from fresh water.</title>
        <authorList>
            <person name="Guliayeva D.Y."/>
            <person name="Akhremchuk A.E."/>
            <person name="Sikolenko M.A."/>
            <person name="Valentovich L.N."/>
            <person name="Sidarenka A.V."/>
        </authorList>
    </citation>
    <scope>NUCLEOTIDE SEQUENCE</scope>
    <source>
        <strain evidence="2">BIM B-1768</strain>
    </source>
</reference>
<accession>A0ABY6AUM2</accession>
<evidence type="ECO:0000256" key="1">
    <source>
        <dbReference type="SAM" id="SignalP"/>
    </source>
</evidence>
<name>A0ABY6AUM2_9BURK</name>
<sequence length="68" mass="6416">MKKSILLASLLAAVALTACGKKEEAPAPVATPAPEASAPVVDAASAPVMDAASAPAMDASAPASAASN</sequence>
<protein>
    <recommendedName>
        <fullName evidence="4">Lipoprotein</fullName>
    </recommendedName>
</protein>
<dbReference type="Proteomes" id="UP001064933">
    <property type="component" value="Chromosome"/>
</dbReference>
<dbReference type="EMBL" id="CP104562">
    <property type="protein sequence ID" value="UXH76628.1"/>
    <property type="molecule type" value="Genomic_DNA"/>
</dbReference>
<proteinExistence type="predicted"/>
<keyword evidence="3" id="KW-1185">Reference proteome</keyword>
<feature type="signal peptide" evidence="1">
    <location>
        <begin position="1"/>
        <end position="18"/>
    </location>
</feature>
<keyword evidence="1" id="KW-0732">Signal</keyword>